<dbReference type="InterPro" id="IPR018155">
    <property type="entry name" value="Hyaluronidase"/>
</dbReference>
<name>A0A7N4NRQ8_SARHA</name>
<reference evidence="14" key="3">
    <citation type="submission" date="2025-09" db="UniProtKB">
        <authorList>
            <consortium name="Ensembl"/>
        </authorList>
    </citation>
    <scope>IDENTIFICATION</scope>
</reference>
<feature type="region of interest" description="Disordered" evidence="12">
    <location>
        <begin position="388"/>
        <end position="409"/>
    </location>
</feature>
<evidence type="ECO:0000256" key="8">
    <source>
        <dbReference type="PIRSR" id="PIRSR038193-2"/>
    </source>
</evidence>
<evidence type="ECO:0000313" key="14">
    <source>
        <dbReference type="Ensembl" id="ENSSHAP00000027397.1"/>
    </source>
</evidence>
<evidence type="ECO:0000256" key="1">
    <source>
        <dbReference type="ARBA" id="ARBA00000251"/>
    </source>
</evidence>
<sequence length="409" mass="46315">PKASPGPWASASRCCCCCCFQPNQPFLVVWNAPTSRCRTAFSLPLPLEPFGVVANDQEVFAGGNITIFYQHQLGLYPHYQAAPDPVPLPVHGGCPQNASLRAHLEAMERDLEAAIPSRAFSGLSVIDWETWRPLWVRNWDKKGVYRAMSARLVRQRYPSWPPGRVELQAQWEFETAAARFMSETLRLARARRPGGWWGYYLFPDCYNYHYWEDFENFTGHCPGIERQRNDALLWLWEQSRALYPSIYLEEVLRGSAQGERFVRAKVWEALRVAELPPSATCSPFFPHSQVDLEHTIGQAAAMGAQGVVLWGEADYARNQSTCLKMRRYLLSRLGPYVLNVTTAATLCSRAQCGGHGRCRRRAPDSPSYLHLDRDFICHCYQGWRGDGCQERSQSPSPSPGPGEPRTSRG</sequence>
<keyword evidence="10" id="KW-0245">EGF-like domain</keyword>
<organism evidence="14 15">
    <name type="scientific">Sarcophilus harrisii</name>
    <name type="common">Tasmanian devil</name>
    <name type="synonym">Sarcophilus laniarius</name>
    <dbReference type="NCBI Taxonomy" id="9305"/>
    <lineage>
        <taxon>Eukaryota</taxon>
        <taxon>Metazoa</taxon>
        <taxon>Chordata</taxon>
        <taxon>Craniata</taxon>
        <taxon>Vertebrata</taxon>
        <taxon>Euteleostomi</taxon>
        <taxon>Mammalia</taxon>
        <taxon>Metatheria</taxon>
        <taxon>Dasyuromorphia</taxon>
        <taxon>Dasyuridae</taxon>
        <taxon>Sarcophilus</taxon>
    </lineage>
</organism>
<keyword evidence="3 11" id="KW-0378">Hydrolase</keyword>
<protein>
    <recommendedName>
        <fullName evidence="11">Hyaluronidase</fullName>
        <ecNumber evidence="11">3.2.1.35</ecNumber>
    </recommendedName>
</protein>
<dbReference type="GO" id="GO:0004415">
    <property type="term" value="F:hyalurononglucosaminidase activity"/>
    <property type="evidence" value="ECO:0007669"/>
    <property type="project" value="UniProtKB-UniRule"/>
</dbReference>
<dbReference type="SUPFAM" id="SSF51445">
    <property type="entry name" value="(Trans)glycosidases"/>
    <property type="match status" value="1"/>
</dbReference>
<dbReference type="GO" id="GO:0005975">
    <property type="term" value="P:carbohydrate metabolic process"/>
    <property type="evidence" value="ECO:0007669"/>
    <property type="project" value="UniProtKB-UniRule"/>
</dbReference>
<feature type="domain" description="EGF-like" evidence="13">
    <location>
        <begin position="343"/>
        <end position="389"/>
    </location>
</feature>
<dbReference type="Ensembl" id="ENSSHAT00000037705.1">
    <property type="protein sequence ID" value="ENSSHAP00000027397.1"/>
    <property type="gene ID" value="ENSSHAG00000029225.1"/>
</dbReference>
<evidence type="ECO:0000256" key="7">
    <source>
        <dbReference type="PIRSR" id="PIRSR038193-1"/>
    </source>
</evidence>
<dbReference type="PROSITE" id="PS50026">
    <property type="entry name" value="EGF_3"/>
    <property type="match status" value="1"/>
</dbReference>
<dbReference type="PANTHER" id="PTHR11769">
    <property type="entry name" value="HYALURONIDASE"/>
    <property type="match status" value="1"/>
</dbReference>
<dbReference type="GO" id="GO:0031410">
    <property type="term" value="C:cytoplasmic vesicle"/>
    <property type="evidence" value="ECO:0007669"/>
    <property type="project" value="TreeGrafter"/>
</dbReference>
<evidence type="ECO:0000256" key="6">
    <source>
        <dbReference type="PIRNR" id="PIRNR038193"/>
    </source>
</evidence>
<feature type="disulfide bond" evidence="9">
    <location>
        <begin position="347"/>
        <end position="358"/>
    </location>
</feature>
<dbReference type="AlphaFoldDB" id="A0A7N4NRQ8"/>
<keyword evidence="4 9" id="KW-1015">Disulfide bond</keyword>
<dbReference type="Pfam" id="PF01630">
    <property type="entry name" value="Glyco_hydro_56"/>
    <property type="match status" value="1"/>
</dbReference>
<reference evidence="14 15" key="1">
    <citation type="journal article" date="2011" name="Proc. Natl. Acad. Sci. U.S.A.">
        <title>Genetic diversity and population structure of the endangered marsupial Sarcophilus harrisii (Tasmanian devil).</title>
        <authorList>
            <person name="Miller W."/>
            <person name="Hayes V.M."/>
            <person name="Ratan A."/>
            <person name="Petersen D.C."/>
            <person name="Wittekindt N.E."/>
            <person name="Miller J."/>
            <person name="Walenz B."/>
            <person name="Knight J."/>
            <person name="Qi J."/>
            <person name="Zhao F."/>
            <person name="Wang Q."/>
            <person name="Bedoya-Reina O.C."/>
            <person name="Katiyar N."/>
            <person name="Tomsho L.P."/>
            <person name="Kasson L.M."/>
            <person name="Hardie R.A."/>
            <person name="Woodbridge P."/>
            <person name="Tindall E.A."/>
            <person name="Bertelsen M.F."/>
            <person name="Dixon D."/>
            <person name="Pyecroft S."/>
            <person name="Helgen K.M."/>
            <person name="Lesk A.M."/>
            <person name="Pringle T.H."/>
            <person name="Patterson N."/>
            <person name="Zhang Y."/>
            <person name="Kreiss A."/>
            <person name="Woods G.M."/>
            <person name="Jones M.E."/>
            <person name="Schuster S.C."/>
        </authorList>
    </citation>
    <scope>NUCLEOTIDE SEQUENCE [LARGE SCALE GENOMIC DNA]</scope>
</reference>
<accession>A0A7N4NRQ8</accession>
<evidence type="ECO:0000256" key="5">
    <source>
        <dbReference type="ARBA" id="ARBA00023295"/>
    </source>
</evidence>
<dbReference type="PROSITE" id="PS01186">
    <property type="entry name" value="EGF_2"/>
    <property type="match status" value="1"/>
</dbReference>
<dbReference type="InterPro" id="IPR017853">
    <property type="entry name" value="GH"/>
</dbReference>
<evidence type="ECO:0000256" key="3">
    <source>
        <dbReference type="ARBA" id="ARBA00022801"/>
    </source>
</evidence>
<evidence type="ECO:0000256" key="9">
    <source>
        <dbReference type="PIRSR" id="PIRSR038193-3"/>
    </source>
</evidence>
<feature type="active site" description="Proton donor" evidence="7">
    <location>
        <position position="129"/>
    </location>
</feature>
<comment type="catalytic activity">
    <reaction evidence="1 11">
        <text>Random hydrolysis of (1-&gt;4)-linkages between N-acetyl-beta-D-glucosamine and D-glucuronate residues in hyaluronate.</text>
        <dbReference type="EC" id="3.2.1.35"/>
    </reaction>
</comment>
<dbReference type="PIRSF" id="PIRSF038193">
    <property type="entry name" value="Hyaluronidase"/>
    <property type="match status" value="1"/>
</dbReference>
<evidence type="ECO:0000256" key="11">
    <source>
        <dbReference type="RuleBase" id="RU610713"/>
    </source>
</evidence>
<dbReference type="PROSITE" id="PS00022">
    <property type="entry name" value="EGF_1"/>
    <property type="match status" value="1"/>
</dbReference>
<dbReference type="EC" id="3.2.1.35" evidence="11"/>
<keyword evidence="15" id="KW-1185">Reference proteome</keyword>
<dbReference type="InterPro" id="IPR000742">
    <property type="entry name" value="EGF"/>
</dbReference>
<feature type="disulfide bond" evidence="9">
    <location>
        <begin position="37"/>
        <end position="322"/>
    </location>
</feature>
<evidence type="ECO:0000256" key="10">
    <source>
        <dbReference type="PROSITE-ProRule" id="PRU00076"/>
    </source>
</evidence>
<feature type="disulfide bond" evidence="10">
    <location>
        <begin position="379"/>
        <end position="388"/>
    </location>
</feature>
<comment type="similarity">
    <text evidence="2 6 11">Belongs to the glycosyl hydrolase 56 family.</text>
</comment>
<proteinExistence type="inferred from homology"/>
<dbReference type="InterPro" id="IPR013785">
    <property type="entry name" value="Aldolase_TIM"/>
</dbReference>
<evidence type="ECO:0000256" key="12">
    <source>
        <dbReference type="SAM" id="MobiDB-lite"/>
    </source>
</evidence>
<dbReference type="GeneTree" id="ENSGT01020000230364"/>
<feature type="disulfide bond" evidence="9">
    <location>
        <begin position="205"/>
        <end position="221"/>
    </location>
</feature>
<keyword evidence="5 11" id="KW-0326">Glycosidase</keyword>
<feature type="glycosylation site" description="N-linked (GlcNAc...) asparagine" evidence="8">
    <location>
        <position position="339"/>
    </location>
</feature>
<comment type="caution">
    <text evidence="10">Lacks conserved residue(s) required for the propagation of feature annotation.</text>
</comment>
<evidence type="ECO:0000313" key="15">
    <source>
        <dbReference type="Proteomes" id="UP000007648"/>
    </source>
</evidence>
<reference evidence="14" key="2">
    <citation type="submission" date="2025-08" db="UniProtKB">
        <authorList>
            <consortium name="Ensembl"/>
        </authorList>
    </citation>
    <scope>IDENTIFICATION</scope>
</reference>
<dbReference type="Proteomes" id="UP000007648">
    <property type="component" value="Unassembled WGS sequence"/>
</dbReference>
<dbReference type="PANTHER" id="PTHR11769:SF37">
    <property type="entry name" value="HYALURONIDASE"/>
    <property type="match status" value="1"/>
</dbReference>
<dbReference type="GO" id="GO:0030214">
    <property type="term" value="P:hyaluronan catabolic process"/>
    <property type="evidence" value="ECO:0007669"/>
    <property type="project" value="TreeGrafter"/>
</dbReference>
<dbReference type="PRINTS" id="PR00846">
    <property type="entry name" value="GLHYDRLASE56"/>
</dbReference>
<dbReference type="Gene3D" id="3.20.20.70">
    <property type="entry name" value="Aldolase class I"/>
    <property type="match status" value="1"/>
</dbReference>
<evidence type="ECO:0000256" key="4">
    <source>
        <dbReference type="ARBA" id="ARBA00023157"/>
    </source>
</evidence>
<evidence type="ECO:0000256" key="2">
    <source>
        <dbReference type="ARBA" id="ARBA00008871"/>
    </source>
</evidence>
<evidence type="ECO:0000259" key="13">
    <source>
        <dbReference type="PROSITE" id="PS50026"/>
    </source>
</evidence>
<dbReference type="FunFam" id="3.20.20.70:FF:000065">
    <property type="entry name" value="Hyaluronidase"/>
    <property type="match status" value="1"/>
</dbReference>